<dbReference type="Pfam" id="PF14559">
    <property type="entry name" value="TPR_19"/>
    <property type="match status" value="1"/>
</dbReference>
<dbReference type="KEGG" id="fra:Francci3_0785"/>
<keyword evidence="3" id="KW-1185">Reference proteome</keyword>
<dbReference type="InterPro" id="IPR027417">
    <property type="entry name" value="P-loop_NTPase"/>
</dbReference>
<dbReference type="EMBL" id="CP000249">
    <property type="protein sequence ID" value="ABD10169.1"/>
    <property type="molecule type" value="Genomic_DNA"/>
</dbReference>
<dbReference type="Gene3D" id="1.25.40.10">
    <property type="entry name" value="Tetratricopeptide repeat domain"/>
    <property type="match status" value="1"/>
</dbReference>
<dbReference type="Pfam" id="PF01636">
    <property type="entry name" value="APH"/>
    <property type="match status" value="1"/>
</dbReference>
<dbReference type="PANTHER" id="PTHR40086:SF1">
    <property type="entry name" value="CELL CYCLE REGULATOR CCRZ"/>
    <property type="match status" value="1"/>
</dbReference>
<dbReference type="InterPro" id="IPR002575">
    <property type="entry name" value="Aminoglycoside_PTrfase"/>
</dbReference>
<dbReference type="AlphaFoldDB" id="Q2JEX3"/>
<sequence length="1160" mass="127675">MAPAPRFHRVAALQRRFVDREPVLAAFAEELTHLGDGPRVFNAIGVGGIGKSRLLRELKDRAATRYRTASLDLQVHSLRQQEDALAVLRNELGSQGVHFDRFDIAYAVLWQRLHPHLRLNRSELAFVDESSILADIADTMTGIPIFGTARGLIKLLERGGCDIRRRLRVRRDPTLATLDDLPNSELADAVTFLFAEDLRAASQDRQYVIILDSHEALVPSPVRTGRAQLADAWLRDLVAQLDRGLVVIASREPLRWELTDPDWDGLIEICDIGGLPMEARLELLDTGGITDPFQRQTIADASAGLPFYLNLAVDTHLQTGGRVSGALVSQQEILARFLQHVAPEEIRSLEVLSPARIFDYDIFRMLTATFHLPGHRIAWESLTAYSFVYPANTALRFHQLMAAALRERLSPGTTTDIHALLQGLWENRADQATGQDSGAHAARALREAAYHALRGRQISGESILGYADHAVRRGGHSAAQGITEDLRARLNDQPDHDNLPEALRCLQAEAAIRLGDAATVTALVPEPVTALAIDTMVGARLAVAAGHGRRIAGETRAALDAYTQVWDHATGASRLTAGLWAADLHMAQGRFRDAEALATDLSASAPGQDTEFHGDVARMRHLAHRFAFEFDAAARYLDEAAAHYAAADSVLGLANIQTNRAELLAYTHPAEAIVEAGQAIEIQREIGAHHELGKAYTALAIGQLRCGQLDEAETSLRSACAALDGVGYRSGRARAEFYRALVHARRGQLDEAVSSLQWSVRELEAADVYPTIILCSAHALSILGIDDGQVTAAASRARAGIQPFGTLTDLDARVEDFVADLLNGHTWRPDELYRQAVGRPDAASGFYNHNIRMDTPAGDVIVRIPIPGSDIMDLMIWPEGDVLRAIRGTVTHAPRLLYARMQPRYQIVEFLPGQLLDNTAPRGTRVPDHVIGDVVELFGQLGLVPRERLPQSPPGWPADGRTADFARRLSAVTAGVHSRFLPDFGDLYAEFGIPIDALTEINSRWTTLHPRPFRLLHTDIHRKNIIISDGQAYFLDWELALWGDPVYDLAVHLHKMSYQPDESAALVHGWTSVVNGPATEGWQSDLDTYLSHERVKSAIVDTVRYTKIITEGNLSRDDTHAFIDKLVRKLAAAHAVLSNRVTIDHEAAAALIQQWAGRRR</sequence>
<name>Q2JEX3_FRACC</name>
<feature type="domain" description="Aminoglycoside phosphotransferase" evidence="1">
    <location>
        <begin position="843"/>
        <end position="1070"/>
    </location>
</feature>
<dbReference type="SUPFAM" id="SSF56112">
    <property type="entry name" value="Protein kinase-like (PK-like)"/>
    <property type="match status" value="1"/>
</dbReference>
<dbReference type="InterPro" id="IPR011990">
    <property type="entry name" value="TPR-like_helical_dom_sf"/>
</dbReference>
<evidence type="ECO:0000313" key="3">
    <source>
        <dbReference type="Proteomes" id="UP000001937"/>
    </source>
</evidence>
<dbReference type="SUPFAM" id="SSF52540">
    <property type="entry name" value="P-loop containing nucleoside triphosphate hydrolases"/>
    <property type="match status" value="1"/>
</dbReference>
<evidence type="ECO:0000259" key="1">
    <source>
        <dbReference type="Pfam" id="PF01636"/>
    </source>
</evidence>
<dbReference type="RefSeq" id="WP_011435238.1">
    <property type="nucleotide sequence ID" value="NC_007777.1"/>
</dbReference>
<accession>Q2JEX3</accession>
<proteinExistence type="predicted"/>
<dbReference type="InterPro" id="IPR011009">
    <property type="entry name" value="Kinase-like_dom_sf"/>
</dbReference>
<protein>
    <submittedName>
        <fullName evidence="2">Aminoglycoside phosphotransferase</fullName>
    </submittedName>
</protein>
<dbReference type="OrthoDB" id="3894261at2"/>
<dbReference type="InterPro" id="IPR052077">
    <property type="entry name" value="CcrZ_PhaseVar_Mediator"/>
</dbReference>
<reference evidence="2 3" key="1">
    <citation type="journal article" date="2007" name="Genome Res.">
        <title>Genome characteristics of facultatively symbiotic Frankia sp. strains reflect host range and host plant biogeography.</title>
        <authorList>
            <person name="Normand P."/>
            <person name="Lapierre P."/>
            <person name="Tisa L.S."/>
            <person name="Gogarten J.P."/>
            <person name="Alloisio N."/>
            <person name="Bagnarol E."/>
            <person name="Bassi C.A."/>
            <person name="Berry A.M."/>
            <person name="Bickhart D.M."/>
            <person name="Choisne N."/>
            <person name="Couloux A."/>
            <person name="Cournoyer B."/>
            <person name="Cruveiller S."/>
            <person name="Daubin V."/>
            <person name="Demange N."/>
            <person name="Francino M.P."/>
            <person name="Goltsman E."/>
            <person name="Huang Y."/>
            <person name="Kopp O.R."/>
            <person name="Labarre L."/>
            <person name="Lapidus A."/>
            <person name="Lavire C."/>
            <person name="Marechal J."/>
            <person name="Martinez M."/>
            <person name="Mastronunzio J.E."/>
            <person name="Mullin B.C."/>
            <person name="Niemann J."/>
            <person name="Pujic P."/>
            <person name="Rawnsley T."/>
            <person name="Rouy Z."/>
            <person name="Schenowitz C."/>
            <person name="Sellstedt A."/>
            <person name="Tavares F."/>
            <person name="Tomkins J.P."/>
            <person name="Vallenet D."/>
            <person name="Valverde C."/>
            <person name="Wall L.G."/>
            <person name="Wang Y."/>
            <person name="Medigue C."/>
            <person name="Benson D.R."/>
        </authorList>
    </citation>
    <scope>NUCLEOTIDE SEQUENCE [LARGE SCALE GENOMIC DNA]</scope>
    <source>
        <strain evidence="3">DSM 45818 / CECT 9043 / CcI3</strain>
    </source>
</reference>
<dbReference type="HOGENOM" id="CLU_275303_0_0_11"/>
<evidence type="ECO:0000313" key="2">
    <source>
        <dbReference type="EMBL" id="ABD10169.1"/>
    </source>
</evidence>
<dbReference type="PANTHER" id="PTHR40086">
    <property type="entry name" value="PHOSPHOTRANSFERASE YTMP-RELATED"/>
    <property type="match status" value="1"/>
</dbReference>
<dbReference type="SUPFAM" id="SSF48452">
    <property type="entry name" value="TPR-like"/>
    <property type="match status" value="1"/>
</dbReference>
<organism evidence="2 3">
    <name type="scientific">Frankia casuarinae (strain DSM 45818 / CECT 9043 / HFP020203 / CcI3)</name>
    <dbReference type="NCBI Taxonomy" id="106370"/>
    <lineage>
        <taxon>Bacteria</taxon>
        <taxon>Bacillati</taxon>
        <taxon>Actinomycetota</taxon>
        <taxon>Actinomycetes</taxon>
        <taxon>Frankiales</taxon>
        <taxon>Frankiaceae</taxon>
        <taxon>Frankia</taxon>
    </lineage>
</organism>
<dbReference type="Proteomes" id="UP000001937">
    <property type="component" value="Chromosome"/>
</dbReference>
<dbReference type="STRING" id="106370.Francci3_0785"/>
<dbReference type="Gene3D" id="3.90.1200.10">
    <property type="match status" value="1"/>
</dbReference>
<gene>
    <name evidence="2" type="ordered locus">Francci3_0785</name>
</gene>
<dbReference type="eggNOG" id="COG1672">
    <property type="taxonomic scope" value="Bacteria"/>
</dbReference>